<sequence length="96" mass="10887">MDKQLIVVMKALSDENRIKIFSILKTQGERCACDLLQDLNIVQSTLSHHMKILTDARLVTATKKGKWINYTISKDVCAKTRNDLLELFDGTCCKEA</sequence>
<keyword evidence="2" id="KW-0238">DNA-binding</keyword>
<dbReference type="Proteomes" id="UP000294743">
    <property type="component" value="Unassembled WGS sequence"/>
</dbReference>
<dbReference type="SMART" id="SM00418">
    <property type="entry name" value="HTH_ARSR"/>
    <property type="match status" value="1"/>
</dbReference>
<keyword evidence="6" id="KW-1185">Reference proteome</keyword>
<organism evidence="5 6">
    <name type="scientific">Breznakia blatticola</name>
    <dbReference type="NCBI Taxonomy" id="1754012"/>
    <lineage>
        <taxon>Bacteria</taxon>
        <taxon>Bacillati</taxon>
        <taxon>Bacillota</taxon>
        <taxon>Erysipelotrichia</taxon>
        <taxon>Erysipelotrichales</taxon>
        <taxon>Erysipelotrichaceae</taxon>
        <taxon>Breznakia</taxon>
    </lineage>
</organism>
<dbReference type="GO" id="GO:0003700">
    <property type="term" value="F:DNA-binding transcription factor activity"/>
    <property type="evidence" value="ECO:0007669"/>
    <property type="project" value="InterPro"/>
</dbReference>
<dbReference type="AlphaFoldDB" id="A0A4R7ZI23"/>
<gene>
    <name evidence="5" type="ORF">EDD63_1294</name>
</gene>
<evidence type="ECO:0000256" key="3">
    <source>
        <dbReference type="ARBA" id="ARBA00023163"/>
    </source>
</evidence>
<evidence type="ECO:0000256" key="2">
    <source>
        <dbReference type="ARBA" id="ARBA00023125"/>
    </source>
</evidence>
<evidence type="ECO:0000256" key="1">
    <source>
        <dbReference type="ARBA" id="ARBA00023015"/>
    </source>
</evidence>
<evidence type="ECO:0000313" key="5">
    <source>
        <dbReference type="EMBL" id="TDW16061.1"/>
    </source>
</evidence>
<accession>A0A4R7ZI23</accession>
<name>A0A4R7ZI23_9FIRM</name>
<evidence type="ECO:0000313" key="6">
    <source>
        <dbReference type="Proteomes" id="UP000294743"/>
    </source>
</evidence>
<dbReference type="InterPro" id="IPR051081">
    <property type="entry name" value="HTH_MetalResp_TranReg"/>
</dbReference>
<dbReference type="RefSeq" id="WP_134170223.1">
    <property type="nucleotide sequence ID" value="NZ_SODD01000029.1"/>
</dbReference>
<dbReference type="NCBIfam" id="NF033788">
    <property type="entry name" value="HTH_metalloreg"/>
    <property type="match status" value="1"/>
</dbReference>
<dbReference type="EMBL" id="SODD01000029">
    <property type="protein sequence ID" value="TDW16061.1"/>
    <property type="molecule type" value="Genomic_DNA"/>
</dbReference>
<dbReference type="GO" id="GO:0003677">
    <property type="term" value="F:DNA binding"/>
    <property type="evidence" value="ECO:0007669"/>
    <property type="project" value="UniProtKB-KW"/>
</dbReference>
<reference evidence="5 6" key="1">
    <citation type="submission" date="2019-03" db="EMBL/GenBank/DDBJ databases">
        <title>Genomic Encyclopedia of Type Strains, Phase IV (KMG-IV): sequencing the most valuable type-strain genomes for metagenomic binning, comparative biology and taxonomic classification.</title>
        <authorList>
            <person name="Goeker M."/>
        </authorList>
    </citation>
    <scope>NUCLEOTIDE SEQUENCE [LARGE SCALE GENOMIC DNA]</scope>
    <source>
        <strain evidence="5 6">DSM 28867</strain>
    </source>
</reference>
<dbReference type="PANTHER" id="PTHR33154:SF18">
    <property type="entry name" value="ARSENICAL RESISTANCE OPERON REPRESSOR"/>
    <property type="match status" value="1"/>
</dbReference>
<dbReference type="InterPro" id="IPR036390">
    <property type="entry name" value="WH_DNA-bd_sf"/>
</dbReference>
<dbReference type="InterPro" id="IPR011991">
    <property type="entry name" value="ArsR-like_HTH"/>
</dbReference>
<dbReference type="InterPro" id="IPR001845">
    <property type="entry name" value="HTH_ArsR_DNA-bd_dom"/>
</dbReference>
<feature type="domain" description="HTH arsR-type" evidence="4">
    <location>
        <begin position="1"/>
        <end position="92"/>
    </location>
</feature>
<proteinExistence type="predicted"/>
<dbReference type="PROSITE" id="PS50987">
    <property type="entry name" value="HTH_ARSR_2"/>
    <property type="match status" value="1"/>
</dbReference>
<dbReference type="CDD" id="cd00090">
    <property type="entry name" value="HTH_ARSR"/>
    <property type="match status" value="1"/>
</dbReference>
<dbReference type="PANTHER" id="PTHR33154">
    <property type="entry name" value="TRANSCRIPTIONAL REGULATOR, ARSR FAMILY"/>
    <property type="match status" value="1"/>
</dbReference>
<dbReference type="InterPro" id="IPR036388">
    <property type="entry name" value="WH-like_DNA-bd_sf"/>
</dbReference>
<evidence type="ECO:0000259" key="4">
    <source>
        <dbReference type="PROSITE" id="PS50987"/>
    </source>
</evidence>
<protein>
    <submittedName>
        <fullName evidence="5">ArsR family transcriptional regulator</fullName>
    </submittedName>
</protein>
<comment type="caution">
    <text evidence="5">The sequence shown here is derived from an EMBL/GenBank/DDBJ whole genome shotgun (WGS) entry which is preliminary data.</text>
</comment>
<keyword evidence="3" id="KW-0804">Transcription</keyword>
<keyword evidence="1" id="KW-0805">Transcription regulation</keyword>
<dbReference type="OrthoDB" id="9798835at2"/>
<dbReference type="Gene3D" id="1.10.10.10">
    <property type="entry name" value="Winged helix-like DNA-binding domain superfamily/Winged helix DNA-binding domain"/>
    <property type="match status" value="1"/>
</dbReference>
<dbReference type="Pfam" id="PF01022">
    <property type="entry name" value="HTH_5"/>
    <property type="match status" value="1"/>
</dbReference>
<dbReference type="PRINTS" id="PR00778">
    <property type="entry name" value="HTHARSR"/>
</dbReference>
<dbReference type="SUPFAM" id="SSF46785">
    <property type="entry name" value="Winged helix' DNA-binding domain"/>
    <property type="match status" value="1"/>
</dbReference>